<feature type="region of interest" description="Disordered" evidence="1">
    <location>
        <begin position="1"/>
        <end position="23"/>
    </location>
</feature>
<sequence>MSTSDYGTTAPQGTGSGGPSAAEIAARARARRAAKAALSPEGIEADLADRRARLASDLAILGAHLAPEALKTRAASSAREAVTQARVGFTSALFPARAGATRQSENTGVGYGSAPLAPPPSILDRVNRLLDDARDGDPASLGIVTGASLILAGVSVFAALKALRR</sequence>
<proteinExistence type="predicted"/>
<evidence type="ECO:0000256" key="1">
    <source>
        <dbReference type="SAM" id="MobiDB-lite"/>
    </source>
</evidence>
<protein>
    <submittedName>
        <fullName evidence="3">DUF3618 domain-containing protein</fullName>
    </submittedName>
</protein>
<dbReference type="EMBL" id="CP063989">
    <property type="protein sequence ID" value="QPL05168.1"/>
    <property type="molecule type" value="Genomic_DNA"/>
</dbReference>
<dbReference type="AlphaFoldDB" id="A0A7T0PW54"/>
<name>A0A7T0PW54_9ACTO</name>
<dbReference type="Pfam" id="PF12277">
    <property type="entry name" value="DUF3618"/>
    <property type="match status" value="1"/>
</dbReference>
<organism evidence="3 4">
    <name type="scientific">Actinomyces respiraculi</name>
    <dbReference type="NCBI Taxonomy" id="2744574"/>
    <lineage>
        <taxon>Bacteria</taxon>
        <taxon>Bacillati</taxon>
        <taxon>Actinomycetota</taxon>
        <taxon>Actinomycetes</taxon>
        <taxon>Actinomycetales</taxon>
        <taxon>Actinomycetaceae</taxon>
        <taxon>Actinomyces</taxon>
    </lineage>
</organism>
<evidence type="ECO:0000256" key="2">
    <source>
        <dbReference type="SAM" id="Phobius"/>
    </source>
</evidence>
<evidence type="ECO:0000313" key="4">
    <source>
        <dbReference type="Proteomes" id="UP000594637"/>
    </source>
</evidence>
<evidence type="ECO:0000313" key="3">
    <source>
        <dbReference type="EMBL" id="QPL05168.1"/>
    </source>
</evidence>
<keyword evidence="2" id="KW-0472">Membrane</keyword>
<dbReference type="KEGG" id="arep:ID810_10640"/>
<dbReference type="InterPro" id="IPR022062">
    <property type="entry name" value="DUF3618"/>
</dbReference>
<dbReference type="Proteomes" id="UP000594637">
    <property type="component" value="Chromosome"/>
</dbReference>
<gene>
    <name evidence="3" type="ORF">ID810_10640</name>
</gene>
<dbReference type="RefSeq" id="WP_166857356.1">
    <property type="nucleotide sequence ID" value="NZ_CP063989.1"/>
</dbReference>
<feature type="transmembrane region" description="Helical" evidence="2">
    <location>
        <begin position="139"/>
        <end position="160"/>
    </location>
</feature>
<keyword evidence="2" id="KW-0812">Transmembrane</keyword>
<reference evidence="3 4" key="1">
    <citation type="submission" date="2020-11" db="EMBL/GenBank/DDBJ databases">
        <title>Actinomyces sp. ZJ750.</title>
        <authorList>
            <person name="Zhou J."/>
        </authorList>
    </citation>
    <scope>NUCLEOTIDE SEQUENCE [LARGE SCALE GENOMIC DNA]</scope>
    <source>
        <strain evidence="3 4">ZJ750</strain>
    </source>
</reference>
<keyword evidence="4" id="KW-1185">Reference proteome</keyword>
<feature type="compositionally biased region" description="Polar residues" evidence="1">
    <location>
        <begin position="1"/>
        <end position="13"/>
    </location>
</feature>
<keyword evidence="2" id="KW-1133">Transmembrane helix</keyword>
<accession>A0A7T0PW54</accession>